<gene>
    <name evidence="2" type="ORF">B0T24DRAFT_100895</name>
</gene>
<comment type="caution">
    <text evidence="2">The sequence shown here is derived from an EMBL/GenBank/DDBJ whole genome shotgun (WGS) entry which is preliminary data.</text>
</comment>
<dbReference type="Proteomes" id="UP001287356">
    <property type="component" value="Unassembled WGS sequence"/>
</dbReference>
<feature type="region of interest" description="Disordered" evidence="1">
    <location>
        <begin position="52"/>
        <end position="94"/>
    </location>
</feature>
<dbReference type="AlphaFoldDB" id="A0AAE0JV00"/>
<name>A0AAE0JV00_9PEZI</name>
<proteinExistence type="predicted"/>
<reference evidence="2" key="1">
    <citation type="journal article" date="2023" name="Mol. Phylogenet. Evol.">
        <title>Genome-scale phylogeny and comparative genomics of the fungal order Sordariales.</title>
        <authorList>
            <person name="Hensen N."/>
            <person name="Bonometti L."/>
            <person name="Westerberg I."/>
            <person name="Brannstrom I.O."/>
            <person name="Guillou S."/>
            <person name="Cros-Aarteil S."/>
            <person name="Calhoun S."/>
            <person name="Haridas S."/>
            <person name="Kuo A."/>
            <person name="Mondo S."/>
            <person name="Pangilinan J."/>
            <person name="Riley R."/>
            <person name="LaButti K."/>
            <person name="Andreopoulos B."/>
            <person name="Lipzen A."/>
            <person name="Chen C."/>
            <person name="Yan M."/>
            <person name="Daum C."/>
            <person name="Ng V."/>
            <person name="Clum A."/>
            <person name="Steindorff A."/>
            <person name="Ohm R.A."/>
            <person name="Martin F."/>
            <person name="Silar P."/>
            <person name="Natvig D.O."/>
            <person name="Lalanne C."/>
            <person name="Gautier V."/>
            <person name="Ament-Velasquez S.L."/>
            <person name="Kruys A."/>
            <person name="Hutchinson M.I."/>
            <person name="Powell A.J."/>
            <person name="Barry K."/>
            <person name="Miller A.N."/>
            <person name="Grigoriev I.V."/>
            <person name="Debuchy R."/>
            <person name="Gladieux P."/>
            <person name="Hiltunen Thoren M."/>
            <person name="Johannesson H."/>
        </authorList>
    </citation>
    <scope>NUCLEOTIDE SEQUENCE</scope>
    <source>
        <strain evidence="2">CBS 958.72</strain>
    </source>
</reference>
<organism evidence="2 3">
    <name type="scientific">Lasiosphaeria ovina</name>
    <dbReference type="NCBI Taxonomy" id="92902"/>
    <lineage>
        <taxon>Eukaryota</taxon>
        <taxon>Fungi</taxon>
        <taxon>Dikarya</taxon>
        <taxon>Ascomycota</taxon>
        <taxon>Pezizomycotina</taxon>
        <taxon>Sordariomycetes</taxon>
        <taxon>Sordariomycetidae</taxon>
        <taxon>Sordariales</taxon>
        <taxon>Lasiosphaeriaceae</taxon>
        <taxon>Lasiosphaeria</taxon>
    </lineage>
</organism>
<feature type="compositionally biased region" description="Basic and acidic residues" evidence="1">
    <location>
        <begin position="24"/>
        <end position="38"/>
    </location>
</feature>
<evidence type="ECO:0000256" key="1">
    <source>
        <dbReference type="SAM" id="MobiDB-lite"/>
    </source>
</evidence>
<evidence type="ECO:0000313" key="2">
    <source>
        <dbReference type="EMBL" id="KAK3362025.1"/>
    </source>
</evidence>
<feature type="region of interest" description="Disordered" evidence="1">
    <location>
        <begin position="1"/>
        <end position="40"/>
    </location>
</feature>
<dbReference type="EMBL" id="JAULSN010000010">
    <property type="protein sequence ID" value="KAK3362025.1"/>
    <property type="molecule type" value="Genomic_DNA"/>
</dbReference>
<evidence type="ECO:0008006" key="4">
    <source>
        <dbReference type="Google" id="ProtNLM"/>
    </source>
</evidence>
<keyword evidence="3" id="KW-1185">Reference proteome</keyword>
<reference evidence="2" key="2">
    <citation type="submission" date="2023-06" db="EMBL/GenBank/DDBJ databases">
        <authorList>
            <consortium name="Lawrence Berkeley National Laboratory"/>
            <person name="Haridas S."/>
            <person name="Hensen N."/>
            <person name="Bonometti L."/>
            <person name="Westerberg I."/>
            <person name="Brannstrom I.O."/>
            <person name="Guillou S."/>
            <person name="Cros-Aarteil S."/>
            <person name="Calhoun S."/>
            <person name="Kuo A."/>
            <person name="Mondo S."/>
            <person name="Pangilinan J."/>
            <person name="Riley R."/>
            <person name="Labutti K."/>
            <person name="Andreopoulos B."/>
            <person name="Lipzen A."/>
            <person name="Chen C."/>
            <person name="Yanf M."/>
            <person name="Daum C."/>
            <person name="Ng V."/>
            <person name="Clum A."/>
            <person name="Steindorff A."/>
            <person name="Ohm R."/>
            <person name="Martin F."/>
            <person name="Silar P."/>
            <person name="Natvig D."/>
            <person name="Lalanne C."/>
            <person name="Gautier V."/>
            <person name="Ament-Velasquez S.L."/>
            <person name="Kruys A."/>
            <person name="Hutchinson M.I."/>
            <person name="Powell A.J."/>
            <person name="Barry K."/>
            <person name="Miller A.N."/>
            <person name="Grigoriev I.V."/>
            <person name="Debuchy R."/>
            <person name="Gladieux P."/>
            <person name="Thoren M.H."/>
            <person name="Johannesson H."/>
        </authorList>
    </citation>
    <scope>NUCLEOTIDE SEQUENCE</scope>
    <source>
        <strain evidence="2">CBS 958.72</strain>
    </source>
</reference>
<evidence type="ECO:0000313" key="3">
    <source>
        <dbReference type="Proteomes" id="UP001287356"/>
    </source>
</evidence>
<accession>A0AAE0JV00</accession>
<sequence>MSFSPGPMVLDGDRGDSGLTIDTRLPRAERAQSIHEDDGQATVELASIMMTTASNPVSPGPSSPPLDQVRMQDFIPPTRPSSTPFPQPEPRNTDLRCLSYPTDVLMDLDEREPTELLTTASSPGEVLGMNLNDFPAEIHECILDHLFGFRVSPASKSSIMRWGTALRHPRRKELSELSLVSRAWRVLIQERLYRHIKLKATVESLRESFVYFSAHPHLRPYIKHIEIWFPVFQPKYGPLALSTANTLPTVTADGLTNASYVLPVDNCSLEEAFYFVAESFPEVRVMTLEGGERKKAPKVRHWIREPDERRQLKAMSKIGSVHTLICKGQWNLIRGERDFEIITAALPNLREWHGSYSKPKSKSYLTMAEILTKPMRLTTLNLCIEGDYRRELSFPTYFLKVSNRLHFCSKLAQAVASPSLEHVSYTGRVCKQFFVELMARQKDPRQARLKSIDLTVKNCCRQVNHWNESGSGITDMNFINSFEALVLAGIKALGKLKAVEYLRIRYVDLDSPVPPLNPYFLLREGWCSGVWSDAIITELNRVRPTTRFEELSESFGEIGYNKEGRMTISPDFPKSKALSLKLSNYALLSGGISIT</sequence>
<protein>
    <recommendedName>
        <fullName evidence="4">F-box domain-containing protein</fullName>
    </recommendedName>
</protein>
<feature type="compositionally biased region" description="Pro residues" evidence="1">
    <location>
        <begin position="77"/>
        <end position="89"/>
    </location>
</feature>